<dbReference type="EMBL" id="AYYP01000019">
    <property type="protein sequence ID" value="KRM65160.1"/>
    <property type="molecule type" value="Genomic_DNA"/>
</dbReference>
<evidence type="ECO:0000313" key="5">
    <source>
        <dbReference type="Proteomes" id="UP000051008"/>
    </source>
</evidence>
<proteinExistence type="inferred from homology"/>
<dbReference type="Proteomes" id="UP000051008">
    <property type="component" value="Unassembled WGS sequence"/>
</dbReference>
<keyword evidence="5" id="KW-1185">Reference proteome</keyword>
<dbReference type="OrthoDB" id="9815825at2"/>
<dbReference type="PANTHER" id="PTHR43708:SF7">
    <property type="entry name" value="OXIDOREDUCTASE"/>
    <property type="match status" value="1"/>
</dbReference>
<evidence type="ECO:0000313" key="4">
    <source>
        <dbReference type="EMBL" id="KRM65160.1"/>
    </source>
</evidence>
<dbReference type="GO" id="GO:0000166">
    <property type="term" value="F:nucleotide binding"/>
    <property type="evidence" value="ECO:0007669"/>
    <property type="project" value="InterPro"/>
</dbReference>
<dbReference type="InterPro" id="IPR004104">
    <property type="entry name" value="Gfo/Idh/MocA-like_OxRdtase_C"/>
</dbReference>
<sequence>MLKVAYIGNGKSTNRYHLPFALKSGRVEVKTIFARHNNSTWERLANVNYTNNLDDIYTDDELDLVVVATPSAFHYQYAKECLEHGKNVLVEKPFAQTVAQAKELFELAQAKGLFIQAYQNRRFDSDFLTVQAVIESGKLGQLLEVENNYDYFRPEVPQSQSELTWENSFLYTHACHTVDQMLAYFGKPNQVNYDVRQLLGRGRMNDYFDLDLNYDNLKVSVRSSYFRLKSRPSFVLTGTKGCFVKVSEDRQEQDLKHFYLPTKAHPDFGLDRPEDYGTLTYVDAAGNYHEEKVVSKVGDYGRLYEGVYQSLVNGAEKLVKDEETLAQIEILERGFKLLR</sequence>
<dbReference type="Gene3D" id="3.30.360.10">
    <property type="entry name" value="Dihydrodipicolinate Reductase, domain 2"/>
    <property type="match status" value="1"/>
</dbReference>
<dbReference type="AlphaFoldDB" id="A0A0R2ACS4"/>
<reference evidence="4 5" key="1">
    <citation type="journal article" date="2015" name="Genome Announc.">
        <title>Expanding the biotechnology potential of lactobacilli through comparative genomics of 213 strains and associated genera.</title>
        <authorList>
            <person name="Sun Z."/>
            <person name="Harris H.M."/>
            <person name="McCann A."/>
            <person name="Guo C."/>
            <person name="Argimon S."/>
            <person name="Zhang W."/>
            <person name="Yang X."/>
            <person name="Jeffery I.B."/>
            <person name="Cooney J.C."/>
            <person name="Kagawa T.F."/>
            <person name="Liu W."/>
            <person name="Song Y."/>
            <person name="Salvetti E."/>
            <person name="Wrobel A."/>
            <person name="Rasinkangas P."/>
            <person name="Parkhill J."/>
            <person name="Rea M.C."/>
            <person name="O'Sullivan O."/>
            <person name="Ritari J."/>
            <person name="Douillard F.P."/>
            <person name="Paul Ross R."/>
            <person name="Yang R."/>
            <person name="Briner A.E."/>
            <person name="Felis G.E."/>
            <person name="de Vos W.M."/>
            <person name="Barrangou R."/>
            <person name="Klaenhammer T.R."/>
            <person name="Caufield P.W."/>
            <person name="Cui Y."/>
            <person name="Zhang H."/>
            <person name="O'Toole P.W."/>
        </authorList>
    </citation>
    <scope>NUCLEOTIDE SEQUENCE [LARGE SCALE GENOMIC DNA]</scope>
    <source>
        <strain evidence="4 5">DSM 20509</strain>
    </source>
</reference>
<dbReference type="Gene3D" id="3.40.50.720">
    <property type="entry name" value="NAD(P)-binding Rossmann-like Domain"/>
    <property type="match status" value="1"/>
</dbReference>
<comment type="similarity">
    <text evidence="1">Belongs to the Gfo/Idh/MocA family.</text>
</comment>
<gene>
    <name evidence="4" type="ORF">FC14_GL001513</name>
</gene>
<feature type="domain" description="Gfo/Idh/MocA-like oxidoreductase C-terminal" evidence="3">
    <location>
        <begin position="133"/>
        <end position="335"/>
    </location>
</feature>
<evidence type="ECO:0000256" key="1">
    <source>
        <dbReference type="ARBA" id="ARBA00010928"/>
    </source>
</evidence>
<dbReference type="PATRIC" id="fig|1423718.3.peg.1578"/>
<dbReference type="InterPro" id="IPR036291">
    <property type="entry name" value="NAD(P)-bd_dom_sf"/>
</dbReference>
<dbReference type="InterPro" id="IPR051317">
    <property type="entry name" value="Gfo/Idh/MocA_oxidoreduct"/>
</dbReference>
<accession>A0A0R2ACS4</accession>
<evidence type="ECO:0000259" key="2">
    <source>
        <dbReference type="Pfam" id="PF01408"/>
    </source>
</evidence>
<feature type="domain" description="Gfo/Idh/MocA-like oxidoreductase N-terminal" evidence="2">
    <location>
        <begin position="2"/>
        <end position="116"/>
    </location>
</feature>
<name>A0A0R2ACS4_9LACO</name>
<dbReference type="Pfam" id="PF01408">
    <property type="entry name" value="GFO_IDH_MocA"/>
    <property type="match status" value="1"/>
</dbReference>
<dbReference type="RefSeq" id="WP_056976418.1">
    <property type="nucleotide sequence ID" value="NZ_AYYP01000019.1"/>
</dbReference>
<organism evidence="4 5">
    <name type="scientific">Ligilactobacillus agilis DSM 20509</name>
    <dbReference type="NCBI Taxonomy" id="1423718"/>
    <lineage>
        <taxon>Bacteria</taxon>
        <taxon>Bacillati</taxon>
        <taxon>Bacillota</taxon>
        <taxon>Bacilli</taxon>
        <taxon>Lactobacillales</taxon>
        <taxon>Lactobacillaceae</taxon>
        <taxon>Ligilactobacillus</taxon>
    </lineage>
</organism>
<dbReference type="SUPFAM" id="SSF51735">
    <property type="entry name" value="NAD(P)-binding Rossmann-fold domains"/>
    <property type="match status" value="1"/>
</dbReference>
<protein>
    <submittedName>
        <fullName evidence="4">Oxidoreductase</fullName>
    </submittedName>
</protein>
<evidence type="ECO:0000259" key="3">
    <source>
        <dbReference type="Pfam" id="PF02894"/>
    </source>
</evidence>
<comment type="caution">
    <text evidence="4">The sequence shown here is derived from an EMBL/GenBank/DDBJ whole genome shotgun (WGS) entry which is preliminary data.</text>
</comment>
<dbReference type="InterPro" id="IPR000683">
    <property type="entry name" value="Gfo/Idh/MocA-like_OxRdtase_N"/>
</dbReference>
<dbReference type="PANTHER" id="PTHR43708">
    <property type="entry name" value="CONSERVED EXPRESSED OXIDOREDUCTASE (EUROFUNG)"/>
    <property type="match status" value="1"/>
</dbReference>
<dbReference type="Pfam" id="PF02894">
    <property type="entry name" value="GFO_IDH_MocA_C"/>
    <property type="match status" value="1"/>
</dbReference>